<accession>A0ABS6YBG2</accession>
<keyword evidence="5" id="KW-1185">Reference proteome</keyword>
<dbReference type="RefSeq" id="WP_219480164.1">
    <property type="nucleotide sequence ID" value="NZ_CAUTEZ010000008.1"/>
</dbReference>
<dbReference type="Proteomes" id="UP000788426">
    <property type="component" value="Unassembled WGS sequence"/>
</dbReference>
<comment type="caution">
    <text evidence="4">The sequence shown here is derived from an EMBL/GenBank/DDBJ whole genome shotgun (WGS) entry which is preliminary data.</text>
</comment>
<feature type="region of interest" description="Disordered" evidence="1">
    <location>
        <begin position="50"/>
        <end position="133"/>
    </location>
</feature>
<feature type="chain" id="PRO_5045639740" evidence="2">
    <location>
        <begin position="21"/>
        <end position="233"/>
    </location>
</feature>
<feature type="signal peptide" evidence="2">
    <location>
        <begin position="1"/>
        <end position="20"/>
    </location>
</feature>
<keyword evidence="2" id="KW-0732">Signal</keyword>
<organism evidence="4 5">
    <name type="scientific">Hoylesella nanceiensis</name>
    <dbReference type="NCBI Taxonomy" id="425941"/>
    <lineage>
        <taxon>Bacteria</taxon>
        <taxon>Pseudomonadati</taxon>
        <taxon>Bacteroidota</taxon>
        <taxon>Bacteroidia</taxon>
        <taxon>Bacteroidales</taxon>
        <taxon>Prevotellaceae</taxon>
        <taxon>Hoylesella</taxon>
    </lineage>
</organism>
<evidence type="ECO:0000313" key="4">
    <source>
        <dbReference type="EMBL" id="MBW4768920.1"/>
    </source>
</evidence>
<dbReference type="Pfam" id="PF05036">
    <property type="entry name" value="SPOR"/>
    <property type="match status" value="1"/>
</dbReference>
<dbReference type="EMBL" id="JAHXCT010000002">
    <property type="protein sequence ID" value="MBW4768920.1"/>
    <property type="molecule type" value="Genomic_DNA"/>
</dbReference>
<proteinExistence type="predicted"/>
<sequence length="233" mass="25959">MKRLVALFIMVLTGVAMVCAQNYTEHIQQRKQNQGTVVINQSKEISELVNGAKTGSVTPVAPAPQKEKGTTPQDNKTTEKTQPTTPSTATTKQPATNGTPAPKQEGDSKKDSTKHEQDKKKVETPQDDKELEIPVVDTRKKVMVGSYKVDGYRVQVYAGGNSRKDRQTAEEIGAKLKRSFPTEPVYVHFYSPRWICRIGNYRSYDDAVRMLKDVKAMGFKQASLVRGKITVQN</sequence>
<feature type="domain" description="SPOR" evidence="3">
    <location>
        <begin position="150"/>
        <end position="222"/>
    </location>
</feature>
<evidence type="ECO:0000256" key="2">
    <source>
        <dbReference type="SAM" id="SignalP"/>
    </source>
</evidence>
<evidence type="ECO:0000256" key="1">
    <source>
        <dbReference type="SAM" id="MobiDB-lite"/>
    </source>
</evidence>
<evidence type="ECO:0000259" key="3">
    <source>
        <dbReference type="Pfam" id="PF05036"/>
    </source>
</evidence>
<protein>
    <submittedName>
        <fullName evidence="4">SPOR domain-containing protein</fullName>
    </submittedName>
</protein>
<dbReference type="InterPro" id="IPR007730">
    <property type="entry name" value="SPOR-like_dom"/>
</dbReference>
<name>A0ABS6YBG2_9BACT</name>
<feature type="compositionally biased region" description="Low complexity" evidence="1">
    <location>
        <begin position="80"/>
        <end position="96"/>
    </location>
</feature>
<reference evidence="4 5" key="1">
    <citation type="submission" date="2021-07" db="EMBL/GenBank/DDBJ databases">
        <title>Genomic diversity and antimicrobial resistance of Prevotella spp. isolated from chronic lung disease airways.</title>
        <authorList>
            <person name="Webb K.A."/>
            <person name="Olagoke O.S."/>
            <person name="Baird T."/>
            <person name="Neill J."/>
            <person name="Pham A."/>
            <person name="Wells T.J."/>
            <person name="Ramsay K.A."/>
            <person name="Bell S.C."/>
            <person name="Sarovich D.S."/>
            <person name="Price E.P."/>
        </authorList>
    </citation>
    <scope>NUCLEOTIDE SEQUENCE [LARGE SCALE GENOMIC DNA]</scope>
    <source>
        <strain evidence="4 5">SCHI0011.S.12</strain>
    </source>
</reference>
<gene>
    <name evidence="4" type="ORF">KZO38_04000</name>
</gene>
<feature type="compositionally biased region" description="Basic and acidic residues" evidence="1">
    <location>
        <begin position="104"/>
        <end position="133"/>
    </location>
</feature>
<evidence type="ECO:0000313" key="5">
    <source>
        <dbReference type="Proteomes" id="UP000788426"/>
    </source>
</evidence>